<accession>A0A495J349</accession>
<gene>
    <name evidence="2" type="ORF">BDD43_3598</name>
</gene>
<evidence type="ECO:0000313" key="3">
    <source>
        <dbReference type="Proteomes" id="UP000268007"/>
    </source>
</evidence>
<evidence type="ECO:0000256" key="1">
    <source>
        <dbReference type="SAM" id="Coils"/>
    </source>
</evidence>
<keyword evidence="3" id="KW-1185">Reference proteome</keyword>
<organism evidence="2 3">
    <name type="scientific">Mucilaginibacter gracilis</name>
    <dbReference type="NCBI Taxonomy" id="423350"/>
    <lineage>
        <taxon>Bacteria</taxon>
        <taxon>Pseudomonadati</taxon>
        <taxon>Bacteroidota</taxon>
        <taxon>Sphingobacteriia</taxon>
        <taxon>Sphingobacteriales</taxon>
        <taxon>Sphingobacteriaceae</taxon>
        <taxon>Mucilaginibacter</taxon>
    </lineage>
</organism>
<sequence>MIYMQGINKTQHGHLIAALTQLQQLLAQNGEVKAMQQAAIYQEELESMMAGYERLLAELLTQIIAYREQYDEAKIKFLSVKLKELKKVIPQESLVFFLLKQNIQQAYGT</sequence>
<reference evidence="2 3" key="1">
    <citation type="submission" date="2018-10" db="EMBL/GenBank/DDBJ databases">
        <title>Genomic Encyclopedia of Archaeal and Bacterial Type Strains, Phase II (KMG-II): from individual species to whole genera.</title>
        <authorList>
            <person name="Goeker M."/>
        </authorList>
    </citation>
    <scope>NUCLEOTIDE SEQUENCE [LARGE SCALE GENOMIC DNA]</scope>
    <source>
        <strain evidence="2 3">DSM 18602</strain>
    </source>
</reference>
<dbReference type="Proteomes" id="UP000268007">
    <property type="component" value="Unassembled WGS sequence"/>
</dbReference>
<name>A0A495J349_9SPHI</name>
<proteinExistence type="predicted"/>
<dbReference type="RefSeq" id="WP_246001637.1">
    <property type="nucleotide sequence ID" value="NZ_RBKU01000001.1"/>
</dbReference>
<evidence type="ECO:0000313" key="2">
    <source>
        <dbReference type="EMBL" id="RKR83390.1"/>
    </source>
</evidence>
<keyword evidence="1" id="KW-0175">Coiled coil</keyword>
<comment type="caution">
    <text evidence="2">The sequence shown here is derived from an EMBL/GenBank/DDBJ whole genome shotgun (WGS) entry which is preliminary data.</text>
</comment>
<protein>
    <submittedName>
        <fullName evidence="2">Uncharacterized protein</fullName>
    </submittedName>
</protein>
<feature type="coiled-coil region" evidence="1">
    <location>
        <begin position="42"/>
        <end position="76"/>
    </location>
</feature>
<dbReference type="AlphaFoldDB" id="A0A495J349"/>
<dbReference type="EMBL" id="RBKU01000001">
    <property type="protein sequence ID" value="RKR83390.1"/>
    <property type="molecule type" value="Genomic_DNA"/>
</dbReference>